<protein>
    <submittedName>
        <fullName evidence="2">Uncharacterized protein</fullName>
    </submittedName>
</protein>
<name>A0AAW0FBR2_9APHY</name>
<evidence type="ECO:0000313" key="3">
    <source>
        <dbReference type="Proteomes" id="UP001385951"/>
    </source>
</evidence>
<dbReference type="EMBL" id="JASBNA010000111">
    <property type="protein sequence ID" value="KAK7676589.1"/>
    <property type="molecule type" value="Genomic_DNA"/>
</dbReference>
<dbReference type="AlphaFoldDB" id="A0AAW0FBR2"/>
<sequence>MLRRSRNNISMDLAETRRTLQLTLSHTGSLKKNNTYLMFNADGINTQKQYCHIRPMYGNGVDAQDRAECPPLMACDSLSGAIFLLLIRLRNCFPVARRYHQSPFQIYFLAINRCWRERLLELSPANIVKEIMS</sequence>
<gene>
    <name evidence="2" type="ORF">QCA50_020465</name>
    <name evidence="1" type="ORF">QCA50_021033</name>
</gene>
<organism evidence="2 3">
    <name type="scientific">Cerrena zonata</name>
    <dbReference type="NCBI Taxonomy" id="2478898"/>
    <lineage>
        <taxon>Eukaryota</taxon>
        <taxon>Fungi</taxon>
        <taxon>Dikarya</taxon>
        <taxon>Basidiomycota</taxon>
        <taxon>Agaricomycotina</taxon>
        <taxon>Agaricomycetes</taxon>
        <taxon>Polyporales</taxon>
        <taxon>Cerrenaceae</taxon>
        <taxon>Cerrena</taxon>
    </lineage>
</organism>
<dbReference type="Proteomes" id="UP001385951">
    <property type="component" value="Unassembled WGS sequence"/>
</dbReference>
<evidence type="ECO:0000313" key="1">
    <source>
        <dbReference type="EMBL" id="KAK7676022.1"/>
    </source>
</evidence>
<evidence type="ECO:0000313" key="2">
    <source>
        <dbReference type="EMBL" id="KAK7676589.1"/>
    </source>
</evidence>
<comment type="caution">
    <text evidence="2">The sequence shown here is derived from an EMBL/GenBank/DDBJ whole genome shotgun (WGS) entry which is preliminary data.</text>
</comment>
<proteinExistence type="predicted"/>
<dbReference type="EMBL" id="JASBNA010000142">
    <property type="protein sequence ID" value="KAK7676022.1"/>
    <property type="molecule type" value="Genomic_DNA"/>
</dbReference>
<accession>A0AAW0FBR2</accession>
<reference evidence="2 3" key="1">
    <citation type="submission" date="2022-09" db="EMBL/GenBank/DDBJ databases">
        <authorList>
            <person name="Palmer J.M."/>
        </authorList>
    </citation>
    <scope>NUCLEOTIDE SEQUENCE [LARGE SCALE GENOMIC DNA]</scope>
    <source>
        <strain evidence="2 3">DSM 7382</strain>
    </source>
</reference>
<keyword evidence="3" id="KW-1185">Reference proteome</keyword>